<dbReference type="CDD" id="cd22390">
    <property type="entry name" value="KH-I_Dim2p_like_rpt2"/>
    <property type="match status" value="1"/>
</dbReference>
<dbReference type="PANTHER" id="PTHR12826:SF13">
    <property type="entry name" value="RNA-BINDING PROTEIN PNO1"/>
    <property type="match status" value="1"/>
</dbReference>
<evidence type="ECO:0000256" key="1">
    <source>
        <dbReference type="ARBA" id="ARBA00022884"/>
    </source>
</evidence>
<feature type="domain" description="PNO1 second type I KH" evidence="2">
    <location>
        <begin position="54"/>
        <end position="139"/>
    </location>
</feature>
<dbReference type="InterPro" id="IPR019964">
    <property type="entry name" value="KH_domain_protein_archaea"/>
</dbReference>
<proteinExistence type="predicted"/>
<organism evidence="3">
    <name type="scientific">marine metagenome</name>
    <dbReference type="NCBI Taxonomy" id="408172"/>
    <lineage>
        <taxon>unclassified sequences</taxon>
        <taxon>metagenomes</taxon>
        <taxon>ecological metagenomes</taxon>
    </lineage>
</organism>
<evidence type="ECO:0000259" key="2">
    <source>
        <dbReference type="Pfam" id="PF22891"/>
    </source>
</evidence>
<feature type="non-terminal residue" evidence="3">
    <location>
        <position position="1"/>
    </location>
</feature>
<dbReference type="Pfam" id="PF22891">
    <property type="entry name" value="KH_PNO1_2nd"/>
    <property type="match status" value="1"/>
</dbReference>
<sequence length="156" mass="17084">VKLEIDSNTGEVTLRGSGDVTTIQPFKAVEIVTAIGRGFSPINAMKLLEEPNALHVINLQEFAGKSPDQMERIKGRIIGEGGKARTNMENLSNTSISVYGKTVSVIGSPNQLKIVIDALSSLSSGSMHGSVYNKLETARRREKIEKLRLWENQDVF</sequence>
<dbReference type="InterPro" id="IPR055211">
    <property type="entry name" value="KH_PNO1_2nd"/>
</dbReference>
<dbReference type="PANTHER" id="PTHR12826">
    <property type="entry name" value="RIBONUCLEASE Y"/>
    <property type="match status" value="1"/>
</dbReference>
<dbReference type="FunFam" id="3.30.1370.10:FF:000076">
    <property type="entry name" value="KH domain protein"/>
    <property type="match status" value="1"/>
</dbReference>
<gene>
    <name evidence="3" type="ORF">METZ01_LOCUS99449</name>
</gene>
<name>A0A381W215_9ZZZZ</name>
<accession>A0A381W215</accession>
<dbReference type="NCBIfam" id="TIGR03665">
    <property type="entry name" value="arCOG04150"/>
    <property type="match status" value="1"/>
</dbReference>
<dbReference type="InterPro" id="IPR036612">
    <property type="entry name" value="KH_dom_type_1_sf"/>
</dbReference>
<dbReference type="EMBL" id="UINC01010480">
    <property type="protein sequence ID" value="SVA46595.1"/>
    <property type="molecule type" value="Genomic_DNA"/>
</dbReference>
<dbReference type="Gene3D" id="3.30.1370.10">
    <property type="entry name" value="K Homology domain, type 1"/>
    <property type="match status" value="2"/>
</dbReference>
<dbReference type="SUPFAM" id="SSF54791">
    <property type="entry name" value="Eukaryotic type KH-domain (KH-domain type I)"/>
    <property type="match status" value="1"/>
</dbReference>
<dbReference type="GO" id="GO:0003723">
    <property type="term" value="F:RNA binding"/>
    <property type="evidence" value="ECO:0007669"/>
    <property type="project" value="UniProtKB-KW"/>
</dbReference>
<keyword evidence="1" id="KW-0694">RNA-binding</keyword>
<reference evidence="3" key="1">
    <citation type="submission" date="2018-05" db="EMBL/GenBank/DDBJ databases">
        <authorList>
            <person name="Lanie J.A."/>
            <person name="Ng W.-L."/>
            <person name="Kazmierczak K.M."/>
            <person name="Andrzejewski T.M."/>
            <person name="Davidsen T.M."/>
            <person name="Wayne K.J."/>
            <person name="Tettelin H."/>
            <person name="Glass J.I."/>
            <person name="Rusch D."/>
            <person name="Podicherti R."/>
            <person name="Tsui H.-C.T."/>
            <person name="Winkler M.E."/>
        </authorList>
    </citation>
    <scope>NUCLEOTIDE SEQUENCE</scope>
</reference>
<protein>
    <recommendedName>
        <fullName evidence="2">PNO1 second type I KH domain-containing protein</fullName>
    </recommendedName>
</protein>
<dbReference type="AlphaFoldDB" id="A0A381W215"/>
<evidence type="ECO:0000313" key="3">
    <source>
        <dbReference type="EMBL" id="SVA46595.1"/>
    </source>
</evidence>